<dbReference type="OrthoDB" id="425681at2759"/>
<name>A0A183FCC8_HELPZ</name>
<accession>A0A183FCC8</accession>
<dbReference type="EMBL" id="UZAH01016098">
    <property type="protein sequence ID" value="VDO44839.1"/>
    <property type="molecule type" value="Genomic_DNA"/>
</dbReference>
<dbReference type="Proteomes" id="UP000050761">
    <property type="component" value="Unassembled WGS sequence"/>
</dbReference>
<reference evidence="3" key="2">
    <citation type="submission" date="2019-09" db="UniProtKB">
        <authorList>
            <consortium name="WormBaseParasite"/>
        </authorList>
    </citation>
    <scope>IDENTIFICATION</scope>
</reference>
<organism evidence="2 3">
    <name type="scientific">Heligmosomoides polygyrus</name>
    <name type="common">Parasitic roundworm</name>
    <dbReference type="NCBI Taxonomy" id="6339"/>
    <lineage>
        <taxon>Eukaryota</taxon>
        <taxon>Metazoa</taxon>
        <taxon>Ecdysozoa</taxon>
        <taxon>Nematoda</taxon>
        <taxon>Chromadorea</taxon>
        <taxon>Rhabditida</taxon>
        <taxon>Rhabditina</taxon>
        <taxon>Rhabditomorpha</taxon>
        <taxon>Strongyloidea</taxon>
        <taxon>Heligmosomidae</taxon>
        <taxon>Heligmosomoides</taxon>
    </lineage>
</organism>
<evidence type="ECO:0000313" key="2">
    <source>
        <dbReference type="Proteomes" id="UP000050761"/>
    </source>
</evidence>
<dbReference type="WBParaSite" id="HPBE_0000382001-mRNA-1">
    <property type="protein sequence ID" value="HPBE_0000382001-mRNA-1"/>
    <property type="gene ID" value="HPBE_0000382001"/>
</dbReference>
<gene>
    <name evidence="1" type="ORF">HPBE_LOCUS3822</name>
</gene>
<protein>
    <submittedName>
        <fullName evidence="3">Thioredoxin</fullName>
    </submittedName>
</protein>
<accession>A0A3P7VNY1</accession>
<dbReference type="AlphaFoldDB" id="A0A183FCC8"/>
<keyword evidence="2" id="KW-1185">Reference proteome</keyword>
<evidence type="ECO:0000313" key="1">
    <source>
        <dbReference type="EMBL" id="VDO44839.1"/>
    </source>
</evidence>
<evidence type="ECO:0000313" key="3">
    <source>
        <dbReference type="WBParaSite" id="HPBE_0000382001-mRNA-1"/>
    </source>
</evidence>
<sequence length="110" mass="12084">MQLCERCLADDKELKLEIINTDAEANDILREIPAIAHPYALTINAEKTKALTTEGSPCTLYLDNSQIEQVAEFKYFGSTGCVKNIDAVNGGCGNSSAQYVLKYSLEKYGK</sequence>
<reference evidence="1 2" key="1">
    <citation type="submission" date="2018-11" db="EMBL/GenBank/DDBJ databases">
        <authorList>
            <consortium name="Pathogen Informatics"/>
        </authorList>
    </citation>
    <scope>NUCLEOTIDE SEQUENCE [LARGE SCALE GENOMIC DNA]</scope>
</reference>
<proteinExistence type="predicted"/>